<organism evidence="7 8">
    <name type="scientific">Massilia niabensis</name>
    <dbReference type="NCBI Taxonomy" id="544910"/>
    <lineage>
        <taxon>Bacteria</taxon>
        <taxon>Pseudomonadati</taxon>
        <taxon>Pseudomonadota</taxon>
        <taxon>Betaproteobacteria</taxon>
        <taxon>Burkholderiales</taxon>
        <taxon>Oxalobacteraceae</taxon>
        <taxon>Telluria group</taxon>
        <taxon>Massilia</taxon>
    </lineage>
</organism>
<dbReference type="EMBL" id="JBHSMU010000019">
    <property type="protein sequence ID" value="MFC5463049.1"/>
    <property type="molecule type" value="Genomic_DNA"/>
</dbReference>
<evidence type="ECO:0000256" key="5">
    <source>
        <dbReference type="SAM" id="SignalP"/>
    </source>
</evidence>
<dbReference type="CDD" id="cd09001">
    <property type="entry name" value="GH43_FsAxh1-like"/>
    <property type="match status" value="1"/>
</dbReference>
<dbReference type="InterPro" id="IPR023296">
    <property type="entry name" value="Glyco_hydro_beta-prop_sf"/>
</dbReference>
<dbReference type="PANTHER" id="PTHR42812:SF12">
    <property type="entry name" value="BETA-XYLOSIDASE-RELATED"/>
    <property type="match status" value="1"/>
</dbReference>
<keyword evidence="8" id="KW-1185">Reference proteome</keyword>
<dbReference type="Gene3D" id="2.115.10.20">
    <property type="entry name" value="Glycosyl hydrolase domain, family 43"/>
    <property type="match status" value="1"/>
</dbReference>
<name>A0ABW0LB95_9BURK</name>
<proteinExistence type="inferred from homology"/>
<evidence type="ECO:0000259" key="6">
    <source>
        <dbReference type="Pfam" id="PF17851"/>
    </source>
</evidence>
<evidence type="ECO:0000313" key="8">
    <source>
        <dbReference type="Proteomes" id="UP001596050"/>
    </source>
</evidence>
<dbReference type="SUPFAM" id="SSF75005">
    <property type="entry name" value="Arabinanase/levansucrase/invertase"/>
    <property type="match status" value="1"/>
</dbReference>
<evidence type="ECO:0000256" key="3">
    <source>
        <dbReference type="ARBA" id="ARBA00023295"/>
    </source>
</evidence>
<dbReference type="Gene3D" id="2.60.120.200">
    <property type="match status" value="1"/>
</dbReference>
<evidence type="ECO:0000256" key="4">
    <source>
        <dbReference type="RuleBase" id="RU361187"/>
    </source>
</evidence>
<reference evidence="8" key="1">
    <citation type="journal article" date="2019" name="Int. J. Syst. Evol. Microbiol.">
        <title>The Global Catalogue of Microorganisms (GCM) 10K type strain sequencing project: providing services to taxonomists for standard genome sequencing and annotation.</title>
        <authorList>
            <consortium name="The Broad Institute Genomics Platform"/>
            <consortium name="The Broad Institute Genome Sequencing Center for Infectious Disease"/>
            <person name="Wu L."/>
            <person name="Ma J."/>
        </authorList>
    </citation>
    <scope>NUCLEOTIDE SEQUENCE [LARGE SCALE GENOMIC DNA]</scope>
    <source>
        <strain evidence="8">KACC 12649</strain>
    </source>
</reference>
<gene>
    <name evidence="7" type="ORF">ACFPN5_24855</name>
</gene>
<dbReference type="PANTHER" id="PTHR42812">
    <property type="entry name" value="BETA-XYLOSIDASE"/>
    <property type="match status" value="1"/>
</dbReference>
<accession>A0ABW0LB95</accession>
<dbReference type="Pfam" id="PF04616">
    <property type="entry name" value="Glyco_hydro_43"/>
    <property type="match status" value="1"/>
</dbReference>
<dbReference type="Pfam" id="PF17851">
    <property type="entry name" value="GH43_C2"/>
    <property type="match status" value="1"/>
</dbReference>
<dbReference type="PROSITE" id="PS51257">
    <property type="entry name" value="PROKAR_LIPOPROTEIN"/>
    <property type="match status" value="1"/>
</dbReference>
<dbReference type="GO" id="GO:0016787">
    <property type="term" value="F:hydrolase activity"/>
    <property type="evidence" value="ECO:0007669"/>
    <property type="project" value="UniProtKB-KW"/>
</dbReference>
<feature type="chain" id="PRO_5047225516" evidence="5">
    <location>
        <begin position="23"/>
        <end position="552"/>
    </location>
</feature>
<keyword evidence="3 4" id="KW-0326">Glycosidase</keyword>
<feature type="domain" description="Beta-xylosidase C-terminal Concanavalin A-like" evidence="6">
    <location>
        <begin position="355"/>
        <end position="549"/>
    </location>
</feature>
<keyword evidence="5" id="KW-0732">Signal</keyword>
<comment type="similarity">
    <text evidence="1 4">Belongs to the glycosyl hydrolase 43 family.</text>
</comment>
<dbReference type="InterPro" id="IPR051795">
    <property type="entry name" value="Glycosyl_Hydrlase_43"/>
</dbReference>
<dbReference type="InterPro" id="IPR013320">
    <property type="entry name" value="ConA-like_dom_sf"/>
</dbReference>
<comment type="caution">
    <text evidence="7">The sequence shown here is derived from an EMBL/GenBank/DDBJ whole genome shotgun (WGS) entry which is preliminary data.</text>
</comment>
<dbReference type="SUPFAM" id="SSF49899">
    <property type="entry name" value="Concanavalin A-like lectins/glucanases"/>
    <property type="match status" value="1"/>
</dbReference>
<evidence type="ECO:0000256" key="1">
    <source>
        <dbReference type="ARBA" id="ARBA00009865"/>
    </source>
</evidence>
<feature type="signal peptide" evidence="5">
    <location>
        <begin position="1"/>
        <end position="22"/>
    </location>
</feature>
<protein>
    <submittedName>
        <fullName evidence="7">Glycoside hydrolase 43 family protein</fullName>
    </submittedName>
</protein>
<evidence type="ECO:0000313" key="7">
    <source>
        <dbReference type="EMBL" id="MFC5463049.1"/>
    </source>
</evidence>
<dbReference type="Proteomes" id="UP001596050">
    <property type="component" value="Unassembled WGS sequence"/>
</dbReference>
<evidence type="ECO:0000256" key="2">
    <source>
        <dbReference type="ARBA" id="ARBA00022801"/>
    </source>
</evidence>
<sequence length="552" mass="60027">MKTARSKSLRLAGAVLLPTALAMTLAACQSTPTAPGAAPWVSDLGDGRYQNPVLHADYSDPDAIRVGDRYYMTSSSFNAVPGLPLLTSTDMVNWELVGHALPRLLPAERYVQARHGEGVWAPSLRHHDGKFWIFYPDPDVGIFVTTATSFTGPWTEPRLLLPGKGIIDPTPLWDEDGKAYLLHAWAKSRAGFNNILTLRSMAPDGSRLLDTEGKTVIDGNKLPNYRTLEGPKFYKANGYYYVFAPAGGVEEGWQSVFRSRSIAGPYEDRIVMDQGNTAINGPHQGAWVRAQDGRDWFLHFQDKKAYGRVVHLNPMRWADGWPVIGEDGPRAGTGQPVLTHAKPVAGSTIKVPPTSDEFNAPALGLQWQWNANHDPRWASLVERPGMLRLHTQVAPAAAGYVRATPSLLAQKLPAPSFVVNTHVALNNAVEGDRAGLIVNAMQYAWLGLRKTAGATELVYTSCTPAKERCTEKTGVVLPSAPSSLYLRMTMAPGAMASFSYSLDNVTFTPAGQPLEISKGRWVGAQVGLFSVGDKLGAPASHLDVDYFRVSGK</sequence>
<dbReference type="InterPro" id="IPR041542">
    <property type="entry name" value="GH43_C2"/>
</dbReference>
<dbReference type="InterPro" id="IPR006710">
    <property type="entry name" value="Glyco_hydro_43"/>
</dbReference>
<dbReference type="RefSeq" id="WP_379786531.1">
    <property type="nucleotide sequence ID" value="NZ_JBHSMU010000019.1"/>
</dbReference>
<keyword evidence="2 4" id="KW-0378">Hydrolase</keyword>